<feature type="region of interest" description="Disordered" evidence="2">
    <location>
        <begin position="427"/>
        <end position="478"/>
    </location>
</feature>
<gene>
    <name evidence="4" type="ORF">GUITHDRAFT_110966</name>
</gene>
<evidence type="ECO:0000256" key="1">
    <source>
        <dbReference type="SAM" id="Coils"/>
    </source>
</evidence>
<dbReference type="EMBL" id="JH993013">
    <property type="protein sequence ID" value="EKX42916.1"/>
    <property type="molecule type" value="Genomic_DNA"/>
</dbReference>
<feature type="region of interest" description="Disordered" evidence="2">
    <location>
        <begin position="138"/>
        <end position="169"/>
    </location>
</feature>
<dbReference type="KEGG" id="gtt:GUITHDRAFT_110966"/>
<dbReference type="RefSeq" id="XP_005829896.1">
    <property type="nucleotide sequence ID" value="XM_005829839.1"/>
</dbReference>
<evidence type="ECO:0000259" key="3">
    <source>
        <dbReference type="PROSITE" id="PS51746"/>
    </source>
</evidence>
<dbReference type="AlphaFoldDB" id="L1J336"/>
<keyword evidence="6" id="KW-1185">Reference proteome</keyword>
<evidence type="ECO:0000313" key="6">
    <source>
        <dbReference type="Proteomes" id="UP000011087"/>
    </source>
</evidence>
<protein>
    <recommendedName>
        <fullName evidence="3">PPM-type phosphatase domain-containing protein</fullName>
    </recommendedName>
</protein>
<reference evidence="5" key="3">
    <citation type="submission" date="2015-06" db="UniProtKB">
        <authorList>
            <consortium name="EnsemblProtists"/>
        </authorList>
    </citation>
    <scope>IDENTIFICATION</scope>
</reference>
<name>L1J336_GUITC</name>
<accession>L1J336</accession>
<dbReference type="GeneID" id="17299560"/>
<proteinExistence type="predicted"/>
<feature type="coiled-coil region" evidence="1">
    <location>
        <begin position="362"/>
        <end position="424"/>
    </location>
</feature>
<dbReference type="PaxDb" id="55529-EKX42916"/>
<dbReference type="SUPFAM" id="SSF81606">
    <property type="entry name" value="PP2C-like"/>
    <property type="match status" value="1"/>
</dbReference>
<dbReference type="InterPro" id="IPR001932">
    <property type="entry name" value="PPM-type_phosphatase-like_dom"/>
</dbReference>
<reference evidence="4 6" key="1">
    <citation type="journal article" date="2012" name="Nature">
        <title>Algal genomes reveal evolutionary mosaicism and the fate of nucleomorphs.</title>
        <authorList>
            <consortium name="DOE Joint Genome Institute"/>
            <person name="Curtis B.A."/>
            <person name="Tanifuji G."/>
            <person name="Burki F."/>
            <person name="Gruber A."/>
            <person name="Irimia M."/>
            <person name="Maruyama S."/>
            <person name="Arias M.C."/>
            <person name="Ball S.G."/>
            <person name="Gile G.H."/>
            <person name="Hirakawa Y."/>
            <person name="Hopkins J.F."/>
            <person name="Kuo A."/>
            <person name="Rensing S.A."/>
            <person name="Schmutz J."/>
            <person name="Symeonidi A."/>
            <person name="Elias M."/>
            <person name="Eveleigh R.J."/>
            <person name="Herman E.K."/>
            <person name="Klute M.J."/>
            <person name="Nakayama T."/>
            <person name="Obornik M."/>
            <person name="Reyes-Prieto A."/>
            <person name="Armbrust E.V."/>
            <person name="Aves S.J."/>
            <person name="Beiko R.G."/>
            <person name="Coutinho P."/>
            <person name="Dacks J.B."/>
            <person name="Durnford D.G."/>
            <person name="Fast N.M."/>
            <person name="Green B.R."/>
            <person name="Grisdale C.J."/>
            <person name="Hempel F."/>
            <person name="Henrissat B."/>
            <person name="Hoppner M.P."/>
            <person name="Ishida K."/>
            <person name="Kim E."/>
            <person name="Koreny L."/>
            <person name="Kroth P.G."/>
            <person name="Liu Y."/>
            <person name="Malik S.B."/>
            <person name="Maier U.G."/>
            <person name="McRose D."/>
            <person name="Mock T."/>
            <person name="Neilson J.A."/>
            <person name="Onodera N.T."/>
            <person name="Poole A.M."/>
            <person name="Pritham E.J."/>
            <person name="Richards T.A."/>
            <person name="Rocap G."/>
            <person name="Roy S.W."/>
            <person name="Sarai C."/>
            <person name="Schaack S."/>
            <person name="Shirato S."/>
            <person name="Slamovits C.H."/>
            <person name="Spencer D.F."/>
            <person name="Suzuki S."/>
            <person name="Worden A.Z."/>
            <person name="Zauner S."/>
            <person name="Barry K."/>
            <person name="Bell C."/>
            <person name="Bharti A.K."/>
            <person name="Crow J.A."/>
            <person name="Grimwood J."/>
            <person name="Kramer R."/>
            <person name="Lindquist E."/>
            <person name="Lucas S."/>
            <person name="Salamov A."/>
            <person name="McFadden G.I."/>
            <person name="Lane C.E."/>
            <person name="Keeling P.J."/>
            <person name="Gray M.W."/>
            <person name="Grigoriev I.V."/>
            <person name="Archibald J.M."/>
        </authorList>
    </citation>
    <scope>NUCLEOTIDE SEQUENCE</scope>
    <source>
        <strain evidence="4 6">CCMP2712</strain>
    </source>
</reference>
<feature type="compositionally biased region" description="Polar residues" evidence="2">
    <location>
        <begin position="433"/>
        <end position="450"/>
    </location>
</feature>
<dbReference type="Proteomes" id="UP000011087">
    <property type="component" value="Unassembled WGS sequence"/>
</dbReference>
<reference evidence="6" key="2">
    <citation type="submission" date="2012-11" db="EMBL/GenBank/DDBJ databases">
        <authorList>
            <person name="Kuo A."/>
            <person name="Curtis B.A."/>
            <person name="Tanifuji G."/>
            <person name="Burki F."/>
            <person name="Gruber A."/>
            <person name="Irimia M."/>
            <person name="Maruyama S."/>
            <person name="Arias M.C."/>
            <person name="Ball S.G."/>
            <person name="Gile G.H."/>
            <person name="Hirakawa Y."/>
            <person name="Hopkins J.F."/>
            <person name="Rensing S.A."/>
            <person name="Schmutz J."/>
            <person name="Symeonidi A."/>
            <person name="Elias M."/>
            <person name="Eveleigh R.J."/>
            <person name="Herman E.K."/>
            <person name="Klute M.J."/>
            <person name="Nakayama T."/>
            <person name="Obornik M."/>
            <person name="Reyes-Prieto A."/>
            <person name="Armbrust E.V."/>
            <person name="Aves S.J."/>
            <person name="Beiko R.G."/>
            <person name="Coutinho P."/>
            <person name="Dacks J.B."/>
            <person name="Durnford D.G."/>
            <person name="Fast N.M."/>
            <person name="Green B.R."/>
            <person name="Grisdale C."/>
            <person name="Hempe F."/>
            <person name="Henrissat B."/>
            <person name="Hoppner M.P."/>
            <person name="Ishida K.-I."/>
            <person name="Kim E."/>
            <person name="Koreny L."/>
            <person name="Kroth P.G."/>
            <person name="Liu Y."/>
            <person name="Malik S.-B."/>
            <person name="Maier U.G."/>
            <person name="McRose D."/>
            <person name="Mock T."/>
            <person name="Neilson J.A."/>
            <person name="Onodera N.T."/>
            <person name="Poole A.M."/>
            <person name="Pritham E.J."/>
            <person name="Richards T.A."/>
            <person name="Rocap G."/>
            <person name="Roy S.W."/>
            <person name="Sarai C."/>
            <person name="Schaack S."/>
            <person name="Shirato S."/>
            <person name="Slamovits C.H."/>
            <person name="Spencer D.F."/>
            <person name="Suzuki S."/>
            <person name="Worden A.Z."/>
            <person name="Zauner S."/>
            <person name="Barry K."/>
            <person name="Bell C."/>
            <person name="Bharti A.K."/>
            <person name="Crow J.A."/>
            <person name="Grimwood J."/>
            <person name="Kramer R."/>
            <person name="Lindquist E."/>
            <person name="Lucas S."/>
            <person name="Salamov A."/>
            <person name="McFadden G.I."/>
            <person name="Lane C.E."/>
            <person name="Keeling P.J."/>
            <person name="Gray M.W."/>
            <person name="Grigoriev I.V."/>
            <person name="Archibald J.M."/>
        </authorList>
    </citation>
    <scope>NUCLEOTIDE SEQUENCE</scope>
    <source>
        <strain evidence="6">CCMP2712</strain>
    </source>
</reference>
<dbReference type="EnsemblProtists" id="EKX42916">
    <property type="protein sequence ID" value="EKX42916"/>
    <property type="gene ID" value="GUITHDRAFT_110966"/>
</dbReference>
<sequence length="794" mass="87533">MNTAGSMPHATFFSTSKSDELSPVDLLRGLVTYTLSLRGGSDHWARKRGLEAASGLPGEQVVEDAGVGKDALPDHLLALDDEEMEEDLLVQLSSSSGDGAEPAMYHDPFDEEVHPNFDAPEVKGLDWNSSVKKQSQIWKKRRQSRVRSAEETGFSDHSNTSDLHRNYGLTALSPPLSNVSLSESSTSSWDPFGPDDECQDVQVEDEDGRVRNVTRVKIGNLKEIPEVEGTAGGAKDAELLLQFGELDSEHVYNEHNSSLLLLQGGWNRTGAVIHVPCVKAKGTGRTGLPTWASLQEVNMSATKTLWSGLEASSNCLVKTRGVGAGAQSARDKQAAKSQQQARALHDGLGEVQDMAGAIETTQSKAKEQIDELRKSLEAERQAHAAAQHARKQAIDTIKDLEASIQKLQTELSSERETRMKLESLQASLAREQAPQTSAVPPAQSGASPSSRADLPVARPYTRPARDPRLAKRQAPGPEPGSCIFSEAYVSLKGMPGKHMDPRYHGWLPYDDAFEIKDSLTVLCDGVGEGGYRSGIFARKLVESMARPVDMLGDLFEKLEYCIQRMRMPQTSSYHDILELASSTVVALQLKPGRDSDEIMIDALELGDSQWALLTLDASRRRARCEYLSPPRFHSPHDNGKRPPYQAGMNQGHMRQYRDRKNEILQRMYARSGDIIVAGSDGFWENLGSDDHARRSALETMSEEVLGDFGHGGFVEGLGGRLRERTENRMDRSMGKKDDLTLIVSRMTVSRGQQQRGVEVRMESLSEGDCDINLDEVTRGIAKYCSVRQRVHDRD</sequence>
<organism evidence="4">
    <name type="scientific">Guillardia theta (strain CCMP2712)</name>
    <name type="common">Cryptophyte</name>
    <dbReference type="NCBI Taxonomy" id="905079"/>
    <lineage>
        <taxon>Eukaryota</taxon>
        <taxon>Cryptophyceae</taxon>
        <taxon>Pyrenomonadales</taxon>
        <taxon>Geminigeraceae</taxon>
        <taxon>Guillardia</taxon>
    </lineage>
</organism>
<feature type="domain" description="PPM-type phosphatase" evidence="3">
    <location>
        <begin position="485"/>
        <end position="746"/>
    </location>
</feature>
<keyword evidence="1" id="KW-0175">Coiled coil</keyword>
<evidence type="ECO:0000256" key="2">
    <source>
        <dbReference type="SAM" id="MobiDB-lite"/>
    </source>
</evidence>
<evidence type="ECO:0000313" key="5">
    <source>
        <dbReference type="EnsemblProtists" id="EKX42916"/>
    </source>
</evidence>
<dbReference type="SUPFAM" id="SSF90257">
    <property type="entry name" value="Myosin rod fragments"/>
    <property type="match status" value="1"/>
</dbReference>
<dbReference type="HOGENOM" id="CLU_353935_0_0_1"/>
<dbReference type="InterPro" id="IPR036457">
    <property type="entry name" value="PPM-type-like_dom_sf"/>
</dbReference>
<dbReference type="PROSITE" id="PS51746">
    <property type="entry name" value="PPM_2"/>
    <property type="match status" value="1"/>
</dbReference>
<dbReference type="Gene3D" id="3.60.40.10">
    <property type="entry name" value="PPM-type phosphatase domain"/>
    <property type="match status" value="1"/>
</dbReference>
<evidence type="ECO:0000313" key="4">
    <source>
        <dbReference type="EMBL" id="EKX42916.1"/>
    </source>
</evidence>